<dbReference type="Pfam" id="PF25349">
    <property type="entry name" value="PH_PHS1"/>
    <property type="match status" value="1"/>
</dbReference>
<reference evidence="2" key="1">
    <citation type="journal article" date="2023" name="Plant J.">
        <title>Genome sequences and population genomics provide insights into the demographic history, inbreeding, and mutation load of two 'living fossil' tree species of Dipteronia.</title>
        <authorList>
            <person name="Feng Y."/>
            <person name="Comes H.P."/>
            <person name="Chen J."/>
            <person name="Zhu S."/>
            <person name="Lu R."/>
            <person name="Zhang X."/>
            <person name="Li P."/>
            <person name="Qiu J."/>
            <person name="Olsen K.M."/>
            <person name="Qiu Y."/>
        </authorList>
    </citation>
    <scope>NUCLEOTIDE SEQUENCE</scope>
    <source>
        <strain evidence="2">KIB01</strain>
    </source>
</reference>
<evidence type="ECO:0000313" key="2">
    <source>
        <dbReference type="EMBL" id="KAK2636568.1"/>
    </source>
</evidence>
<dbReference type="InterPro" id="IPR057619">
    <property type="entry name" value="PH_PHS1"/>
</dbReference>
<sequence>MLHEEHYISKLHFSWTQMLCVSGFCMQGPVKCFSCFQIQKFALQFPTIYEAETFVNALNETLMDNGEPTPLNKLMRRNQVLWLLDTYIPDLPPSFNYEVEQVSSTQETKLNRNFEGVSPSLPPSFASLLANCYSEVKPGVAAAQPTVPEEVDLKSQIVRYMEDSSFHDMLFKVDRIMEEMGGDLKL</sequence>
<accession>A0AAD9TIQ4</accession>
<gene>
    <name evidence="2" type="ORF">Ddye_031360</name>
</gene>
<feature type="domain" description="Poor homologous synapsis 1 PH" evidence="1">
    <location>
        <begin position="2"/>
        <end position="70"/>
    </location>
</feature>
<keyword evidence="3" id="KW-1185">Reference proteome</keyword>
<dbReference type="AlphaFoldDB" id="A0AAD9TIQ4"/>
<evidence type="ECO:0000313" key="3">
    <source>
        <dbReference type="Proteomes" id="UP001280121"/>
    </source>
</evidence>
<organism evidence="2 3">
    <name type="scientific">Dipteronia dyeriana</name>
    <dbReference type="NCBI Taxonomy" id="168575"/>
    <lineage>
        <taxon>Eukaryota</taxon>
        <taxon>Viridiplantae</taxon>
        <taxon>Streptophyta</taxon>
        <taxon>Embryophyta</taxon>
        <taxon>Tracheophyta</taxon>
        <taxon>Spermatophyta</taxon>
        <taxon>Magnoliopsida</taxon>
        <taxon>eudicotyledons</taxon>
        <taxon>Gunneridae</taxon>
        <taxon>Pentapetalae</taxon>
        <taxon>rosids</taxon>
        <taxon>malvids</taxon>
        <taxon>Sapindales</taxon>
        <taxon>Sapindaceae</taxon>
        <taxon>Hippocastanoideae</taxon>
        <taxon>Acereae</taxon>
        <taxon>Dipteronia</taxon>
    </lineage>
</organism>
<proteinExistence type="predicted"/>
<comment type="caution">
    <text evidence="2">The sequence shown here is derived from an EMBL/GenBank/DDBJ whole genome shotgun (WGS) entry which is preliminary data.</text>
</comment>
<protein>
    <recommendedName>
        <fullName evidence="1">Poor homologous synapsis 1 PH domain-containing protein</fullName>
    </recommendedName>
</protein>
<evidence type="ECO:0000259" key="1">
    <source>
        <dbReference type="Pfam" id="PF25349"/>
    </source>
</evidence>
<name>A0AAD9TIQ4_9ROSI</name>
<dbReference type="Proteomes" id="UP001280121">
    <property type="component" value="Unassembled WGS sequence"/>
</dbReference>
<dbReference type="EMBL" id="JANJYI010000009">
    <property type="protein sequence ID" value="KAK2636568.1"/>
    <property type="molecule type" value="Genomic_DNA"/>
</dbReference>